<evidence type="ECO:0000256" key="2">
    <source>
        <dbReference type="SAM" id="SignalP"/>
    </source>
</evidence>
<feature type="signal peptide" evidence="2">
    <location>
        <begin position="1"/>
        <end position="19"/>
    </location>
</feature>
<feature type="compositionally biased region" description="Basic and acidic residues" evidence="1">
    <location>
        <begin position="39"/>
        <end position="48"/>
    </location>
</feature>
<feature type="chain" id="PRO_5012465564" evidence="2">
    <location>
        <begin position="20"/>
        <end position="99"/>
    </location>
</feature>
<sequence length="99" mass="11351">MALMTALVSAVFSCWVARAAESEMPVRTQSSDFPPPHTPFRDVEWGSRDEDDESIDDEEDFEWMTPYNVDSSTTHVATREEWDGEGDIGWSEQGRKIRH</sequence>
<proteinExistence type="predicted"/>
<evidence type="ECO:0000313" key="3">
    <source>
        <dbReference type="EMBL" id="OWP01710.1"/>
    </source>
</evidence>
<keyword evidence="2" id="KW-0732">Signal</keyword>
<evidence type="ECO:0000313" key="4">
    <source>
        <dbReference type="Proteomes" id="UP000242519"/>
    </source>
</evidence>
<accession>A0A218Z237</accession>
<dbReference type="Proteomes" id="UP000242519">
    <property type="component" value="Unassembled WGS sequence"/>
</dbReference>
<evidence type="ECO:0000256" key="1">
    <source>
        <dbReference type="SAM" id="MobiDB-lite"/>
    </source>
</evidence>
<name>A0A218Z237_9HELO</name>
<dbReference type="EMBL" id="MZNU01000261">
    <property type="protein sequence ID" value="OWP01710.1"/>
    <property type="molecule type" value="Genomic_DNA"/>
</dbReference>
<feature type="region of interest" description="Disordered" evidence="1">
    <location>
        <begin position="25"/>
        <end position="99"/>
    </location>
</feature>
<organism evidence="3 4">
    <name type="scientific">Diplocarpon coronariae</name>
    <dbReference type="NCBI Taxonomy" id="2795749"/>
    <lineage>
        <taxon>Eukaryota</taxon>
        <taxon>Fungi</taxon>
        <taxon>Dikarya</taxon>
        <taxon>Ascomycota</taxon>
        <taxon>Pezizomycotina</taxon>
        <taxon>Leotiomycetes</taxon>
        <taxon>Helotiales</taxon>
        <taxon>Drepanopezizaceae</taxon>
        <taxon>Diplocarpon</taxon>
    </lineage>
</organism>
<comment type="caution">
    <text evidence="3">The sequence shown here is derived from an EMBL/GenBank/DDBJ whole genome shotgun (WGS) entry which is preliminary data.</text>
</comment>
<keyword evidence="4" id="KW-1185">Reference proteome</keyword>
<dbReference type="InParanoid" id="A0A218Z237"/>
<dbReference type="AlphaFoldDB" id="A0A218Z237"/>
<feature type="compositionally biased region" description="Acidic residues" evidence="1">
    <location>
        <begin position="49"/>
        <end position="62"/>
    </location>
</feature>
<protein>
    <submittedName>
        <fullName evidence="3">Copper amine oxidase</fullName>
    </submittedName>
</protein>
<reference evidence="3 4" key="1">
    <citation type="submission" date="2017-04" db="EMBL/GenBank/DDBJ databases">
        <title>Draft genome sequence of Marssonina coronaria NL1: causal agent of apple blotch.</title>
        <authorList>
            <person name="Cheng Q."/>
        </authorList>
    </citation>
    <scope>NUCLEOTIDE SEQUENCE [LARGE SCALE GENOMIC DNA]</scope>
    <source>
        <strain evidence="3 4">NL1</strain>
    </source>
</reference>
<gene>
    <name evidence="3" type="ORF">B2J93_2423</name>
</gene>